<evidence type="ECO:0000313" key="1">
    <source>
        <dbReference type="EMBL" id="EFL28895.1"/>
    </source>
</evidence>
<dbReference type="AlphaFoldDB" id="D9WFD7"/>
<proteinExistence type="predicted"/>
<dbReference type="EMBL" id="GG657754">
    <property type="protein sequence ID" value="EFL28895.1"/>
    <property type="molecule type" value="Genomic_DNA"/>
</dbReference>
<accession>D9WFD7</accession>
<dbReference type="HOGENOM" id="CLU_2774155_0_0_11"/>
<protein>
    <submittedName>
        <fullName evidence="1">Uncharacterized protein</fullName>
    </submittedName>
</protein>
<organism evidence="1 2">
    <name type="scientific">Streptomyces himastatinicus ATCC 53653</name>
    <dbReference type="NCBI Taxonomy" id="457427"/>
    <lineage>
        <taxon>Bacteria</taxon>
        <taxon>Bacillati</taxon>
        <taxon>Actinomycetota</taxon>
        <taxon>Actinomycetes</taxon>
        <taxon>Kitasatosporales</taxon>
        <taxon>Streptomycetaceae</taxon>
        <taxon>Streptomyces</taxon>
        <taxon>Streptomyces violaceusniger group</taxon>
    </lineage>
</organism>
<dbReference type="Proteomes" id="UP000003963">
    <property type="component" value="Unassembled WGS sequence"/>
</dbReference>
<name>D9WFD7_9ACTN</name>
<evidence type="ECO:0000313" key="2">
    <source>
        <dbReference type="Proteomes" id="UP000003963"/>
    </source>
</evidence>
<keyword evidence="2" id="KW-1185">Reference proteome</keyword>
<dbReference type="RefSeq" id="WP_009720692.1">
    <property type="nucleotide sequence ID" value="NZ_GG657754.1"/>
</dbReference>
<gene>
    <name evidence="1" type="ORF">SSOG_08609</name>
</gene>
<dbReference type="STRING" id="457427.SSOG_08609"/>
<reference evidence="1 2" key="1">
    <citation type="submission" date="2009-02" db="EMBL/GenBank/DDBJ databases">
        <title>Annotation of Streptomyces hygroscopicus strain ATCC 53653.</title>
        <authorList>
            <consortium name="The Broad Institute Genome Sequencing Platform"/>
            <consortium name="Broad Institute Microbial Sequencing Center"/>
            <person name="Fischbach M."/>
            <person name="Godfrey P."/>
            <person name="Ward D."/>
            <person name="Young S."/>
            <person name="Zeng Q."/>
            <person name="Koehrsen M."/>
            <person name="Alvarado L."/>
            <person name="Berlin A.M."/>
            <person name="Bochicchio J."/>
            <person name="Borenstein D."/>
            <person name="Chapman S.B."/>
            <person name="Chen Z."/>
            <person name="Engels R."/>
            <person name="Freedman E."/>
            <person name="Gellesch M."/>
            <person name="Goldberg J."/>
            <person name="Griggs A."/>
            <person name="Gujja S."/>
            <person name="Heilman E.R."/>
            <person name="Heiman D.I."/>
            <person name="Hepburn T.A."/>
            <person name="Howarth C."/>
            <person name="Jen D."/>
            <person name="Larson L."/>
            <person name="Lewis B."/>
            <person name="Mehta T."/>
            <person name="Park D."/>
            <person name="Pearson M."/>
            <person name="Richards J."/>
            <person name="Roberts A."/>
            <person name="Saif S."/>
            <person name="Shea T.D."/>
            <person name="Shenoy N."/>
            <person name="Sisk P."/>
            <person name="Stolte C."/>
            <person name="Sykes S.N."/>
            <person name="Thomson T."/>
            <person name="Walk T."/>
            <person name="White J."/>
            <person name="Yandava C."/>
            <person name="Straight P."/>
            <person name="Clardy J."/>
            <person name="Hung D."/>
            <person name="Kolter R."/>
            <person name="Mekalanos J."/>
            <person name="Walker S."/>
            <person name="Walsh C.T."/>
            <person name="Wieland-Brown L.C."/>
            <person name="Haas B."/>
            <person name="Nusbaum C."/>
            <person name="Birren B."/>
        </authorList>
    </citation>
    <scope>NUCLEOTIDE SEQUENCE [LARGE SCALE GENOMIC DNA]</scope>
    <source>
        <strain evidence="1 2">ATCC 53653</strain>
    </source>
</reference>
<sequence length="69" mass="7511">MIRFFVLDGPARRALISFEAQSPTGEGCAVTFDEVRFTQDLLTNVRHTQVRPTNLATSAIVPGILVAHG</sequence>